<dbReference type="Pfam" id="PF01781">
    <property type="entry name" value="Ribosomal_L38e"/>
    <property type="match status" value="1"/>
</dbReference>
<keyword evidence="6" id="KW-1185">Reference proteome</keyword>
<name>A0AAV8PMI9_ENSVE</name>
<comment type="similarity">
    <text evidence="1 4">Belongs to the eukaryotic ribosomal protein eL38 family.</text>
</comment>
<accession>A0AAV8PMI9</accession>
<dbReference type="GO" id="GO:1990904">
    <property type="term" value="C:ribonucleoprotein complex"/>
    <property type="evidence" value="ECO:0007669"/>
    <property type="project" value="UniProtKB-KW"/>
</dbReference>
<dbReference type="GO" id="GO:0005840">
    <property type="term" value="C:ribosome"/>
    <property type="evidence" value="ECO:0007669"/>
    <property type="project" value="UniProtKB-KW"/>
</dbReference>
<evidence type="ECO:0000256" key="2">
    <source>
        <dbReference type="ARBA" id="ARBA00022980"/>
    </source>
</evidence>
<sequence length="80" mass="9294">MPKQIHEIKDFLLTARRKDARRQVEAIASSRSERPRSMKLQIPSVFAERRYRPSLSRGGFLSVSDFITRVSPNYITICNL</sequence>
<dbReference type="GO" id="GO:0006412">
    <property type="term" value="P:translation"/>
    <property type="evidence" value="ECO:0007669"/>
    <property type="project" value="InterPro"/>
</dbReference>
<evidence type="ECO:0000313" key="6">
    <source>
        <dbReference type="Proteomes" id="UP001222027"/>
    </source>
</evidence>
<evidence type="ECO:0000256" key="1">
    <source>
        <dbReference type="ARBA" id="ARBA00007803"/>
    </source>
</evidence>
<protein>
    <submittedName>
        <fullName evidence="5">Uncharacterized protein</fullName>
    </submittedName>
</protein>
<proteinExistence type="inferred from homology"/>
<evidence type="ECO:0000256" key="4">
    <source>
        <dbReference type="RuleBase" id="RU003445"/>
    </source>
</evidence>
<keyword evidence="3 4" id="KW-0687">Ribonucleoprotein</keyword>
<dbReference type="Gene3D" id="3.30.720.90">
    <property type="match status" value="1"/>
</dbReference>
<evidence type="ECO:0000256" key="3">
    <source>
        <dbReference type="ARBA" id="ARBA00023274"/>
    </source>
</evidence>
<dbReference type="InterPro" id="IPR002675">
    <property type="entry name" value="Ribosomal_eL38"/>
</dbReference>
<keyword evidence="2 4" id="KW-0689">Ribosomal protein</keyword>
<dbReference type="AlphaFoldDB" id="A0AAV8PMI9"/>
<dbReference type="Proteomes" id="UP001222027">
    <property type="component" value="Unassembled WGS sequence"/>
</dbReference>
<evidence type="ECO:0000313" key="5">
    <source>
        <dbReference type="EMBL" id="KAJ8455761.1"/>
    </source>
</evidence>
<dbReference type="InterPro" id="IPR038464">
    <property type="entry name" value="Ribosomal_eL38_sf"/>
</dbReference>
<reference evidence="5 6" key="1">
    <citation type="submission" date="2022-12" db="EMBL/GenBank/DDBJ databases">
        <title>Chromosome-scale assembly of the Ensete ventricosum genome.</title>
        <authorList>
            <person name="Dussert Y."/>
            <person name="Stocks J."/>
            <person name="Wendawek A."/>
            <person name="Woldeyes F."/>
            <person name="Nichols R.A."/>
            <person name="Borrell J.S."/>
        </authorList>
    </citation>
    <scope>NUCLEOTIDE SEQUENCE [LARGE SCALE GENOMIC DNA]</scope>
    <source>
        <strain evidence="6">cv. Maze</strain>
        <tissue evidence="5">Seeds</tissue>
    </source>
</reference>
<dbReference type="GO" id="GO:0003735">
    <property type="term" value="F:structural constituent of ribosome"/>
    <property type="evidence" value="ECO:0007669"/>
    <property type="project" value="InterPro"/>
</dbReference>
<dbReference type="EMBL" id="JAQQAF010000020">
    <property type="protein sequence ID" value="KAJ8455761.1"/>
    <property type="molecule type" value="Genomic_DNA"/>
</dbReference>
<organism evidence="5 6">
    <name type="scientific">Ensete ventricosum</name>
    <name type="common">Abyssinian banana</name>
    <name type="synonym">Musa ensete</name>
    <dbReference type="NCBI Taxonomy" id="4639"/>
    <lineage>
        <taxon>Eukaryota</taxon>
        <taxon>Viridiplantae</taxon>
        <taxon>Streptophyta</taxon>
        <taxon>Embryophyta</taxon>
        <taxon>Tracheophyta</taxon>
        <taxon>Spermatophyta</taxon>
        <taxon>Magnoliopsida</taxon>
        <taxon>Liliopsida</taxon>
        <taxon>Zingiberales</taxon>
        <taxon>Musaceae</taxon>
        <taxon>Ensete</taxon>
    </lineage>
</organism>
<comment type="caution">
    <text evidence="5">The sequence shown here is derived from an EMBL/GenBank/DDBJ whole genome shotgun (WGS) entry which is preliminary data.</text>
</comment>
<gene>
    <name evidence="5" type="ORF">OPV22_035007</name>
</gene>